<feature type="domain" description="RRM" evidence="5">
    <location>
        <begin position="186"/>
        <end position="261"/>
    </location>
</feature>
<keyword evidence="1" id="KW-0507">mRNA processing</keyword>
<evidence type="ECO:0000256" key="4">
    <source>
        <dbReference type="PROSITE-ProRule" id="PRU00176"/>
    </source>
</evidence>
<dbReference type="InterPro" id="IPR012677">
    <property type="entry name" value="Nucleotide-bd_a/b_plait_sf"/>
</dbReference>
<evidence type="ECO:0000256" key="1">
    <source>
        <dbReference type="ARBA" id="ARBA00022664"/>
    </source>
</evidence>
<dbReference type="GO" id="GO:0003723">
    <property type="term" value="F:RNA binding"/>
    <property type="evidence" value="ECO:0007669"/>
    <property type="project" value="UniProtKB-UniRule"/>
</dbReference>
<keyword evidence="7" id="KW-1185">Reference proteome</keyword>
<evidence type="ECO:0000313" key="7">
    <source>
        <dbReference type="Proteomes" id="UP000008983"/>
    </source>
</evidence>
<name>G0QKY5_ICHMU</name>
<dbReference type="PANTHER" id="PTHR23139">
    <property type="entry name" value="RNA-BINDING PROTEIN"/>
    <property type="match status" value="1"/>
</dbReference>
<dbReference type="GO" id="GO:0008380">
    <property type="term" value="P:RNA splicing"/>
    <property type="evidence" value="ECO:0007669"/>
    <property type="project" value="UniProtKB-KW"/>
</dbReference>
<evidence type="ECO:0000259" key="5">
    <source>
        <dbReference type="PROSITE" id="PS50102"/>
    </source>
</evidence>
<dbReference type="eggNOG" id="ENOG502RT1E">
    <property type="taxonomic scope" value="Eukaryota"/>
</dbReference>
<accession>G0QKY5</accession>
<dbReference type="PROSITE" id="PS50102">
    <property type="entry name" value="RRM"/>
    <property type="match status" value="1"/>
</dbReference>
<dbReference type="OMA" id="RCIDIFD"/>
<dbReference type="SMART" id="SM00360">
    <property type="entry name" value="RRM"/>
    <property type="match status" value="1"/>
</dbReference>
<dbReference type="STRING" id="857967.G0QKY5"/>
<evidence type="ECO:0000256" key="2">
    <source>
        <dbReference type="ARBA" id="ARBA00022884"/>
    </source>
</evidence>
<dbReference type="AlphaFoldDB" id="G0QKY5"/>
<organism evidence="6 7">
    <name type="scientific">Ichthyophthirius multifiliis</name>
    <name type="common">White spot disease agent</name>
    <name type="synonym">Ich</name>
    <dbReference type="NCBI Taxonomy" id="5932"/>
    <lineage>
        <taxon>Eukaryota</taxon>
        <taxon>Sar</taxon>
        <taxon>Alveolata</taxon>
        <taxon>Ciliophora</taxon>
        <taxon>Intramacronucleata</taxon>
        <taxon>Oligohymenophorea</taxon>
        <taxon>Hymenostomatida</taxon>
        <taxon>Ophryoglenina</taxon>
        <taxon>Ichthyophthirius</taxon>
    </lineage>
</organism>
<keyword evidence="3" id="KW-0508">mRNA splicing</keyword>
<evidence type="ECO:0000256" key="3">
    <source>
        <dbReference type="ARBA" id="ARBA00023187"/>
    </source>
</evidence>
<evidence type="ECO:0000313" key="6">
    <source>
        <dbReference type="EMBL" id="EGR34136.1"/>
    </source>
</evidence>
<dbReference type="RefSeq" id="XP_004039440.1">
    <property type="nucleotide sequence ID" value="XM_004039392.1"/>
</dbReference>
<dbReference type="InterPro" id="IPR035979">
    <property type="entry name" value="RBD_domain_sf"/>
</dbReference>
<keyword evidence="2 4" id="KW-0694">RNA-binding</keyword>
<dbReference type="Proteomes" id="UP000008983">
    <property type="component" value="Unassembled WGS sequence"/>
</dbReference>
<dbReference type="InterPro" id="IPR000504">
    <property type="entry name" value="RRM_dom"/>
</dbReference>
<dbReference type="Gene3D" id="3.30.70.330">
    <property type="match status" value="1"/>
</dbReference>
<reference evidence="6 7" key="1">
    <citation type="submission" date="2011-07" db="EMBL/GenBank/DDBJ databases">
        <authorList>
            <person name="Coyne R."/>
            <person name="Brami D."/>
            <person name="Johnson J."/>
            <person name="Hostetler J."/>
            <person name="Hannick L."/>
            <person name="Clark T."/>
            <person name="Cassidy-Hanley D."/>
            <person name="Inman J."/>
        </authorList>
    </citation>
    <scope>NUCLEOTIDE SEQUENCE [LARGE SCALE GENOMIC DNA]</scope>
    <source>
        <strain evidence="6 7">G5</strain>
    </source>
</reference>
<sequence>MQIDTEKFYWDGFLWQPKINMQIMDECFLKQTEKQRKIQIDNVPLEYGLDKIDIISYITNYMKEKALANNDNPNPVLNCEINEEDKTANIELSSVPETNLMYKLGKIIFFQNECKISRLGENPDGVNNLKQLTQLARQQAEAQAAVIKATENIMQMKNFEKLTVNKLDKKPKFKVIKVLNCIMQGTENLLTKVQWDDLHADLIEEFSRFGIIIDSFIVRPYQATVGAKCGTFFIEYDNSESACQAMEYNNGRIFNGQKLKIFNIPEDGYNLNFKQLVYIKN</sequence>
<dbReference type="Pfam" id="PF00076">
    <property type="entry name" value="RRM_1"/>
    <property type="match status" value="1"/>
</dbReference>
<dbReference type="GO" id="GO:0006397">
    <property type="term" value="P:mRNA processing"/>
    <property type="evidence" value="ECO:0007669"/>
    <property type="project" value="UniProtKB-KW"/>
</dbReference>
<dbReference type="SUPFAM" id="SSF54928">
    <property type="entry name" value="RNA-binding domain, RBD"/>
    <property type="match status" value="1"/>
</dbReference>
<dbReference type="EMBL" id="GL983202">
    <property type="protein sequence ID" value="EGR34136.1"/>
    <property type="molecule type" value="Genomic_DNA"/>
</dbReference>
<dbReference type="InParanoid" id="G0QKY5"/>
<dbReference type="OrthoDB" id="308327at2759"/>
<proteinExistence type="predicted"/>
<dbReference type="GeneID" id="14910313"/>
<protein>
    <recommendedName>
        <fullName evidence="5">RRM domain-containing protein</fullName>
    </recommendedName>
</protein>
<gene>
    <name evidence="6" type="ORF">IMG5_023600</name>
</gene>